<feature type="domain" description="Apple" evidence="3">
    <location>
        <begin position="347"/>
        <end position="388"/>
    </location>
</feature>
<dbReference type="Proteomes" id="UP000663868">
    <property type="component" value="Unassembled WGS sequence"/>
</dbReference>
<evidence type="ECO:0000259" key="3">
    <source>
        <dbReference type="Pfam" id="PF14295"/>
    </source>
</evidence>
<gene>
    <name evidence="4" type="ORF">IZO911_LOCUS9775</name>
    <name evidence="5" type="ORF">KXQ929_LOCUS21276</name>
</gene>
<dbReference type="Proteomes" id="UP000663860">
    <property type="component" value="Unassembled WGS sequence"/>
</dbReference>
<sequence>MGSFTIVVAIIAFVAIVAKHSSVATHDSYSQYLRRRLNGYNDDKDEQYNMFLRRVAQRLADDEEDSDGSFRAILRKRGDSVTWDRIALNSVIGDKYCTGIGYNPSTSLSSCQSACLAMSSCTAVDFNPSTGQCTFRQCPTHPPHYEGQSGWQVWATELNLNWVQIASGSVIGANCEGVGYSPSLSLSSCQSTCMTKTYCTAVDFNPGTGQCTYRHCNSYPPKYGSQTGWQVWALHRETPTATAAKPLATAAKPLAAAEKPTAAAEKPTATAAKPLAAAEKPTASAAKPTATAEKPTATAEKPTATAAKPTATAAKPTATAAKPSATKTDSLSISSRCTEIVAGEDNYGGDMDAAHPAQVHSPAACAALCELYPDCIAWTFYAESGSCWPKNGIPILKTSSDHYTGRCKSA</sequence>
<protein>
    <recommendedName>
        <fullName evidence="3">Apple domain-containing protein</fullName>
    </recommendedName>
</protein>
<reference evidence="5" key="1">
    <citation type="submission" date="2021-02" db="EMBL/GenBank/DDBJ databases">
        <authorList>
            <person name="Nowell W R."/>
        </authorList>
    </citation>
    <scope>NUCLEOTIDE SEQUENCE</scope>
</reference>
<feature type="region of interest" description="Disordered" evidence="1">
    <location>
        <begin position="256"/>
        <end position="328"/>
    </location>
</feature>
<evidence type="ECO:0000256" key="1">
    <source>
        <dbReference type="SAM" id="MobiDB-lite"/>
    </source>
</evidence>
<comment type="caution">
    <text evidence="5">The sequence shown here is derived from an EMBL/GenBank/DDBJ whole genome shotgun (WGS) entry which is preliminary data.</text>
</comment>
<dbReference type="EMBL" id="CAJOBB010001548">
    <property type="protein sequence ID" value="CAF3872243.1"/>
    <property type="molecule type" value="Genomic_DNA"/>
</dbReference>
<proteinExistence type="predicted"/>
<evidence type="ECO:0000313" key="5">
    <source>
        <dbReference type="EMBL" id="CAF3872243.1"/>
    </source>
</evidence>
<dbReference type="AlphaFoldDB" id="A0A819FQA9"/>
<dbReference type="EMBL" id="CAJNOE010000069">
    <property type="protein sequence ID" value="CAF0854448.1"/>
    <property type="molecule type" value="Genomic_DNA"/>
</dbReference>
<evidence type="ECO:0000313" key="6">
    <source>
        <dbReference type="Proteomes" id="UP000663868"/>
    </source>
</evidence>
<feature type="domain" description="Apple" evidence="3">
    <location>
        <begin position="182"/>
        <end position="216"/>
    </location>
</feature>
<feature type="chain" id="PRO_5036415479" description="Apple domain-containing protein" evidence="2">
    <location>
        <begin position="25"/>
        <end position="410"/>
    </location>
</feature>
<keyword evidence="2" id="KW-0732">Signal</keyword>
<dbReference type="InterPro" id="IPR003609">
    <property type="entry name" value="Pan_app"/>
</dbReference>
<accession>A0A819FQA9</accession>
<evidence type="ECO:0000313" key="4">
    <source>
        <dbReference type="EMBL" id="CAF0854448.1"/>
    </source>
</evidence>
<organism evidence="5 6">
    <name type="scientific">Adineta steineri</name>
    <dbReference type="NCBI Taxonomy" id="433720"/>
    <lineage>
        <taxon>Eukaryota</taxon>
        <taxon>Metazoa</taxon>
        <taxon>Spiralia</taxon>
        <taxon>Gnathifera</taxon>
        <taxon>Rotifera</taxon>
        <taxon>Eurotatoria</taxon>
        <taxon>Bdelloidea</taxon>
        <taxon>Adinetida</taxon>
        <taxon>Adinetidae</taxon>
        <taxon>Adineta</taxon>
    </lineage>
</organism>
<evidence type="ECO:0000256" key="2">
    <source>
        <dbReference type="SAM" id="SignalP"/>
    </source>
</evidence>
<feature type="signal peptide" evidence="2">
    <location>
        <begin position="1"/>
        <end position="24"/>
    </location>
</feature>
<dbReference type="Gene3D" id="3.50.4.10">
    <property type="entry name" value="Hepatocyte Growth Factor"/>
    <property type="match status" value="2"/>
</dbReference>
<dbReference type="Pfam" id="PF14295">
    <property type="entry name" value="PAN_4"/>
    <property type="match status" value="3"/>
</dbReference>
<name>A0A819FQA9_9BILA</name>
<feature type="domain" description="Apple" evidence="3">
    <location>
        <begin position="104"/>
        <end position="133"/>
    </location>
</feature>